<dbReference type="Gene3D" id="1.20.1530.20">
    <property type="match status" value="1"/>
</dbReference>
<dbReference type="AlphaFoldDB" id="W1PZP1"/>
<dbReference type="Gramene" id="ERN13883">
    <property type="protein sequence ID" value="ERN13883"/>
    <property type="gene ID" value="AMTR_s00021p00052910"/>
</dbReference>
<evidence type="ECO:0000256" key="6">
    <source>
        <dbReference type="ARBA" id="ARBA00022989"/>
    </source>
</evidence>
<evidence type="ECO:0000256" key="1">
    <source>
        <dbReference type="ARBA" id="ARBA00004141"/>
    </source>
</evidence>
<evidence type="ECO:0000256" key="7">
    <source>
        <dbReference type="ARBA" id="ARBA00023065"/>
    </source>
</evidence>
<gene>
    <name evidence="12" type="ORF">AMTR_s00021p00052910</name>
</gene>
<proteinExistence type="inferred from homology"/>
<organism evidence="12 13">
    <name type="scientific">Amborella trichopoda</name>
    <dbReference type="NCBI Taxonomy" id="13333"/>
    <lineage>
        <taxon>Eukaryota</taxon>
        <taxon>Viridiplantae</taxon>
        <taxon>Streptophyta</taxon>
        <taxon>Embryophyta</taxon>
        <taxon>Tracheophyta</taxon>
        <taxon>Spermatophyta</taxon>
        <taxon>Magnoliopsida</taxon>
        <taxon>Amborellales</taxon>
        <taxon>Amborellaceae</taxon>
        <taxon>Amborella</taxon>
    </lineage>
</organism>
<evidence type="ECO:0000259" key="11">
    <source>
        <dbReference type="Pfam" id="PF00999"/>
    </source>
</evidence>
<feature type="transmembrane region" description="Helical" evidence="10">
    <location>
        <begin position="6"/>
        <end position="28"/>
    </location>
</feature>
<name>W1PZP1_AMBTC</name>
<dbReference type="GO" id="GO:1902600">
    <property type="term" value="P:proton transmembrane transport"/>
    <property type="evidence" value="ECO:0007669"/>
    <property type="project" value="InterPro"/>
</dbReference>
<keyword evidence="5" id="KW-0630">Potassium</keyword>
<comment type="subcellular location">
    <subcellularLocation>
        <location evidence="1">Membrane</location>
        <topology evidence="1">Multi-pass membrane protein</topology>
    </subcellularLocation>
</comment>
<feature type="transmembrane region" description="Helical" evidence="10">
    <location>
        <begin position="40"/>
        <end position="58"/>
    </location>
</feature>
<feature type="domain" description="Cation/H+ exchanger transmembrane" evidence="11">
    <location>
        <begin position="1"/>
        <end position="129"/>
    </location>
</feature>
<accession>W1PZP1</accession>
<keyword evidence="7" id="KW-0406">Ion transport</keyword>
<sequence length="143" mass="15627">MVIIVSAAGQLLGFDGMLGSIAFGVLFPREFHMAVKLADNYYYLVRIVLLPIVLYQNMTNVYVPPLDRNAYMVAPVIGLIAVVGKLAGAVAAARFYRMPLQEGLLMGYLLNVRGNADIILLYLSRANGFHVSLSNLFIMASGK</sequence>
<evidence type="ECO:0000256" key="10">
    <source>
        <dbReference type="SAM" id="Phobius"/>
    </source>
</evidence>
<keyword evidence="3" id="KW-0633">Potassium transport</keyword>
<dbReference type="HOGENOM" id="CLU_1808811_0_0_1"/>
<keyword evidence="8 10" id="KW-0472">Membrane</keyword>
<dbReference type="InterPro" id="IPR006153">
    <property type="entry name" value="Cation/H_exchanger_TM"/>
</dbReference>
<evidence type="ECO:0000256" key="9">
    <source>
        <dbReference type="ARBA" id="ARBA00038341"/>
    </source>
</evidence>
<dbReference type="GO" id="GO:0015297">
    <property type="term" value="F:antiporter activity"/>
    <property type="evidence" value="ECO:0007669"/>
    <property type="project" value="InterPro"/>
</dbReference>
<keyword evidence="4 10" id="KW-0812">Transmembrane</keyword>
<dbReference type="InterPro" id="IPR050794">
    <property type="entry name" value="CPA2_transporter"/>
</dbReference>
<protein>
    <recommendedName>
        <fullName evidence="11">Cation/H+ exchanger transmembrane domain-containing protein</fullName>
    </recommendedName>
</protein>
<evidence type="ECO:0000256" key="3">
    <source>
        <dbReference type="ARBA" id="ARBA00022538"/>
    </source>
</evidence>
<dbReference type="GO" id="GO:0006813">
    <property type="term" value="P:potassium ion transport"/>
    <property type="evidence" value="ECO:0007669"/>
    <property type="project" value="UniProtKB-KW"/>
</dbReference>
<evidence type="ECO:0000256" key="2">
    <source>
        <dbReference type="ARBA" id="ARBA00022448"/>
    </source>
</evidence>
<keyword evidence="2" id="KW-0813">Transport</keyword>
<dbReference type="GO" id="GO:0016020">
    <property type="term" value="C:membrane"/>
    <property type="evidence" value="ECO:0007669"/>
    <property type="project" value="UniProtKB-SubCell"/>
</dbReference>
<reference evidence="13" key="1">
    <citation type="journal article" date="2013" name="Science">
        <title>The Amborella genome and the evolution of flowering plants.</title>
        <authorList>
            <consortium name="Amborella Genome Project"/>
        </authorList>
    </citation>
    <scope>NUCLEOTIDE SEQUENCE [LARGE SCALE GENOMIC DNA]</scope>
</reference>
<dbReference type="PANTHER" id="PTHR32468:SF18">
    <property type="entry name" value="CATION_H(+) ANTIPORTER 1"/>
    <property type="match status" value="1"/>
</dbReference>
<dbReference type="PANTHER" id="PTHR32468">
    <property type="entry name" value="CATION/H + ANTIPORTER"/>
    <property type="match status" value="1"/>
</dbReference>
<comment type="similarity">
    <text evidence="9">Belongs to the monovalent cation:proton antiporter 2 (CPA2) transporter (TC 2.A.37) family. CHX (TC 2.A.37.4) subfamily.</text>
</comment>
<keyword evidence="13" id="KW-1185">Reference proteome</keyword>
<feature type="transmembrane region" description="Helical" evidence="10">
    <location>
        <begin position="70"/>
        <end position="96"/>
    </location>
</feature>
<dbReference type="Proteomes" id="UP000017836">
    <property type="component" value="Unassembled WGS sequence"/>
</dbReference>
<evidence type="ECO:0000256" key="4">
    <source>
        <dbReference type="ARBA" id="ARBA00022692"/>
    </source>
</evidence>
<dbReference type="EMBL" id="KI392560">
    <property type="protein sequence ID" value="ERN13883.1"/>
    <property type="molecule type" value="Genomic_DNA"/>
</dbReference>
<keyword evidence="6 10" id="KW-1133">Transmembrane helix</keyword>
<evidence type="ECO:0000313" key="13">
    <source>
        <dbReference type="Proteomes" id="UP000017836"/>
    </source>
</evidence>
<evidence type="ECO:0000256" key="8">
    <source>
        <dbReference type="ARBA" id="ARBA00023136"/>
    </source>
</evidence>
<dbReference type="Pfam" id="PF00999">
    <property type="entry name" value="Na_H_Exchanger"/>
    <property type="match status" value="1"/>
</dbReference>
<evidence type="ECO:0000256" key="5">
    <source>
        <dbReference type="ARBA" id="ARBA00022958"/>
    </source>
</evidence>
<dbReference type="InterPro" id="IPR038770">
    <property type="entry name" value="Na+/solute_symporter_sf"/>
</dbReference>
<evidence type="ECO:0000313" key="12">
    <source>
        <dbReference type="EMBL" id="ERN13883.1"/>
    </source>
</evidence>